<feature type="compositionally biased region" description="Basic and acidic residues" evidence="1">
    <location>
        <begin position="108"/>
        <end position="117"/>
    </location>
</feature>
<dbReference type="AlphaFoldDB" id="A0A4U5PDC1"/>
<protein>
    <recommendedName>
        <fullName evidence="6">SXP/RAL-2 family protein Ani s 5-like cation-binding domain-containing protein</fullName>
    </recommendedName>
</protein>
<feature type="compositionally biased region" description="Basic and acidic residues" evidence="1">
    <location>
        <begin position="37"/>
        <end position="65"/>
    </location>
</feature>
<name>A0A4U5PDC1_STECR</name>
<keyword evidence="2" id="KW-0732">Signal</keyword>
<dbReference type="EMBL" id="AZBU02000002">
    <property type="protein sequence ID" value="TKR94436.1"/>
    <property type="molecule type" value="Genomic_DNA"/>
</dbReference>
<feature type="signal peptide" evidence="2">
    <location>
        <begin position="1"/>
        <end position="17"/>
    </location>
</feature>
<reference evidence="4" key="1">
    <citation type="submission" date="2013-11" db="EMBL/GenBank/DDBJ databases">
        <authorList>
            <person name="Sternberg P."/>
            <person name="Dillman A."/>
            <person name="Macchietto M."/>
        </authorList>
    </citation>
    <scope>NUCLEOTIDE SEQUENCE</scope>
    <source>
        <strain evidence="4">ALL</strain>
    </source>
</reference>
<feature type="region of interest" description="Disordered" evidence="1">
    <location>
        <begin position="108"/>
        <end position="150"/>
    </location>
</feature>
<organism evidence="4 5">
    <name type="scientific">Steinernema carpocapsae</name>
    <name type="common">Entomopathogenic nematode</name>
    <dbReference type="NCBI Taxonomy" id="34508"/>
    <lineage>
        <taxon>Eukaryota</taxon>
        <taxon>Metazoa</taxon>
        <taxon>Ecdysozoa</taxon>
        <taxon>Nematoda</taxon>
        <taxon>Chromadorea</taxon>
        <taxon>Rhabditida</taxon>
        <taxon>Tylenchina</taxon>
        <taxon>Panagrolaimomorpha</taxon>
        <taxon>Strongyloidoidea</taxon>
        <taxon>Steinernematidae</taxon>
        <taxon>Steinernema</taxon>
    </lineage>
</organism>
<reference evidence="4 5" key="2">
    <citation type="journal article" date="2015" name="Genome Biol.">
        <title>Comparative genomics of Steinernema reveals deeply conserved gene regulatory networks.</title>
        <authorList>
            <person name="Dillman A.R."/>
            <person name="Macchietto M."/>
            <person name="Porter C.F."/>
            <person name="Rogers A."/>
            <person name="Williams B."/>
            <person name="Antoshechkin I."/>
            <person name="Lee M.M."/>
            <person name="Goodwin Z."/>
            <person name="Lu X."/>
            <person name="Lewis E.E."/>
            <person name="Goodrich-Blair H."/>
            <person name="Stock S.P."/>
            <person name="Adams B.J."/>
            <person name="Sternberg P.W."/>
            <person name="Mortazavi A."/>
        </authorList>
    </citation>
    <scope>NUCLEOTIDE SEQUENCE [LARGE SCALE GENOMIC DNA]</scope>
    <source>
        <strain evidence="4 5">ALL</strain>
    </source>
</reference>
<accession>A0A4U5PDC1</accession>
<proteinExistence type="predicted"/>
<dbReference type="Proteomes" id="UP000298663">
    <property type="component" value="Unassembled WGS sequence"/>
</dbReference>
<evidence type="ECO:0000313" key="4">
    <source>
        <dbReference type="EMBL" id="TKR94437.1"/>
    </source>
</evidence>
<feature type="region of interest" description="Disordered" evidence="1">
    <location>
        <begin position="25"/>
        <end position="93"/>
    </location>
</feature>
<feature type="compositionally biased region" description="Basic and acidic residues" evidence="1">
    <location>
        <begin position="133"/>
        <end position="143"/>
    </location>
</feature>
<evidence type="ECO:0000313" key="3">
    <source>
        <dbReference type="EMBL" id="TKR94436.1"/>
    </source>
</evidence>
<evidence type="ECO:0000256" key="2">
    <source>
        <dbReference type="SAM" id="SignalP"/>
    </source>
</evidence>
<evidence type="ECO:0000256" key="1">
    <source>
        <dbReference type="SAM" id="MobiDB-lite"/>
    </source>
</evidence>
<sequence length="202" mass="22429">MKFFAFVLLLLVASAYCCQPIAQTPKAAAPNEDDGGKEENGGEQGKEKSPEELTKDVEKAKKEQQTADAALTEAKRDPDVMNLETLKMEKTKRETYLEDAKDWQMKEEKISKWKDDPANAGNTLPPQLQTDADAAKGKMEPADQTKTPDAVVAAVDKDIKMKQETITKAQEKLDKAVMAKTMADDKVKKLEKQLEEANKKKA</sequence>
<reference evidence="4" key="3">
    <citation type="journal article" date="2019" name="G3 (Bethesda)">
        <title>Hybrid Assembly of the Genome of the Entomopathogenic Nematode Steinernema carpocapsae Identifies the X-Chromosome.</title>
        <authorList>
            <person name="Serra L."/>
            <person name="Macchietto M."/>
            <person name="Macias-Munoz A."/>
            <person name="McGill C.J."/>
            <person name="Rodriguez I.M."/>
            <person name="Rodriguez B."/>
            <person name="Murad R."/>
            <person name="Mortazavi A."/>
        </authorList>
    </citation>
    <scope>NUCLEOTIDE SEQUENCE</scope>
    <source>
        <strain evidence="4">ALL</strain>
    </source>
</reference>
<feature type="compositionally biased region" description="Polar residues" evidence="1">
    <location>
        <begin position="120"/>
        <end position="130"/>
    </location>
</feature>
<gene>
    <name evidence="3" type="ORF">L596_008715</name>
    <name evidence="4" type="ORF">L596_008716</name>
</gene>
<dbReference type="EMBL" id="AZBU02000002">
    <property type="protein sequence ID" value="TKR94437.1"/>
    <property type="molecule type" value="Genomic_DNA"/>
</dbReference>
<evidence type="ECO:0008006" key="6">
    <source>
        <dbReference type="Google" id="ProtNLM"/>
    </source>
</evidence>
<keyword evidence="5" id="KW-1185">Reference proteome</keyword>
<comment type="caution">
    <text evidence="4">The sequence shown here is derived from an EMBL/GenBank/DDBJ whole genome shotgun (WGS) entry which is preliminary data.</text>
</comment>
<evidence type="ECO:0000313" key="5">
    <source>
        <dbReference type="Proteomes" id="UP000298663"/>
    </source>
</evidence>
<feature type="chain" id="PRO_5036359710" description="SXP/RAL-2 family protein Ani s 5-like cation-binding domain-containing protein" evidence="2">
    <location>
        <begin position="18"/>
        <end position="202"/>
    </location>
</feature>